<keyword evidence="1" id="KW-0812">Transmembrane</keyword>
<evidence type="ECO:0000313" key="4">
    <source>
        <dbReference type="Proteomes" id="UP000178367"/>
    </source>
</evidence>
<dbReference type="InterPro" id="IPR005182">
    <property type="entry name" value="YdbS-like_PH"/>
</dbReference>
<protein>
    <recommendedName>
        <fullName evidence="2">YdbS-like PH domain-containing protein</fullName>
    </recommendedName>
</protein>
<dbReference type="PANTHER" id="PTHR37938:SF1">
    <property type="entry name" value="BLL0215 PROTEIN"/>
    <property type="match status" value="1"/>
</dbReference>
<dbReference type="Proteomes" id="UP000178367">
    <property type="component" value="Unassembled WGS sequence"/>
</dbReference>
<reference evidence="3 4" key="1">
    <citation type="journal article" date="2016" name="Nat. Commun.">
        <title>Thousands of microbial genomes shed light on interconnected biogeochemical processes in an aquifer system.</title>
        <authorList>
            <person name="Anantharaman K."/>
            <person name="Brown C.T."/>
            <person name="Hug L.A."/>
            <person name="Sharon I."/>
            <person name="Castelle C.J."/>
            <person name="Probst A.J."/>
            <person name="Thomas B.C."/>
            <person name="Singh A."/>
            <person name="Wilkins M.J."/>
            <person name="Karaoz U."/>
            <person name="Brodie E.L."/>
            <person name="Williams K.H."/>
            <person name="Hubbard S.S."/>
            <person name="Banfield J.F."/>
        </authorList>
    </citation>
    <scope>NUCLEOTIDE SEQUENCE [LARGE SCALE GENOMIC DNA]</scope>
</reference>
<comment type="caution">
    <text evidence="3">The sequence shown here is derived from an EMBL/GenBank/DDBJ whole genome shotgun (WGS) entry which is preliminary data.</text>
</comment>
<feature type="transmembrane region" description="Helical" evidence="1">
    <location>
        <begin position="70"/>
        <end position="89"/>
    </location>
</feature>
<evidence type="ECO:0000259" key="2">
    <source>
        <dbReference type="Pfam" id="PF03703"/>
    </source>
</evidence>
<accession>A0A1F5SNH9</accession>
<dbReference type="AlphaFoldDB" id="A0A1F5SNH9"/>
<keyword evidence="1" id="KW-0472">Membrane</keyword>
<feature type="transmembrane region" description="Helical" evidence="1">
    <location>
        <begin position="31"/>
        <end position="50"/>
    </location>
</feature>
<proteinExistence type="predicted"/>
<evidence type="ECO:0000313" key="3">
    <source>
        <dbReference type="EMBL" id="OGF28096.1"/>
    </source>
</evidence>
<organism evidence="3 4">
    <name type="scientific">Candidatus Falkowbacteria bacterium RIFOXYA2_FULL_47_19</name>
    <dbReference type="NCBI Taxonomy" id="1797994"/>
    <lineage>
        <taxon>Bacteria</taxon>
        <taxon>Candidatus Falkowiibacteriota</taxon>
    </lineage>
</organism>
<dbReference type="STRING" id="1797994.A2227_05930"/>
<dbReference type="Pfam" id="PF03703">
    <property type="entry name" value="bPH_2"/>
    <property type="match status" value="1"/>
</dbReference>
<dbReference type="EMBL" id="MFGB01000004">
    <property type="protein sequence ID" value="OGF28096.1"/>
    <property type="molecule type" value="Genomic_DNA"/>
</dbReference>
<keyword evidence="1" id="KW-1133">Transmembrane helix</keyword>
<dbReference type="PANTHER" id="PTHR37938">
    <property type="entry name" value="BLL0215 PROTEIN"/>
    <property type="match status" value="1"/>
</dbReference>
<gene>
    <name evidence="3" type="ORF">A2227_05930</name>
</gene>
<name>A0A1F5SNH9_9BACT</name>
<sequence>MLSLNYLPNKLPDESIVRVVRRDVFIIFKRVVIFAVLLVLPVGFFYLMISNDATALVGTVSLPLITLGTSAYYLFVWLFFFFSFVDYYLDSWIITNRRIIYIDQRGFFSRVVAEHKIFRIQDVTSETHGLIPTVLKFGDVHVQTAGTAEERFSFRQVPNPDHIRDIIIKLAQKNRSENPYHEI</sequence>
<feature type="domain" description="YdbS-like PH" evidence="2">
    <location>
        <begin position="91"/>
        <end position="167"/>
    </location>
</feature>
<evidence type="ECO:0000256" key="1">
    <source>
        <dbReference type="SAM" id="Phobius"/>
    </source>
</evidence>